<gene>
    <name evidence="2" type="ORF">BU26DRAFT_569962</name>
</gene>
<dbReference type="Pfam" id="PF06985">
    <property type="entry name" value="HET"/>
    <property type="match status" value="1"/>
</dbReference>
<evidence type="ECO:0000259" key="1">
    <source>
        <dbReference type="Pfam" id="PF06985"/>
    </source>
</evidence>
<keyword evidence="3" id="KW-1185">Reference proteome</keyword>
<dbReference type="EMBL" id="ML987205">
    <property type="protein sequence ID" value="KAF2243260.1"/>
    <property type="molecule type" value="Genomic_DNA"/>
</dbReference>
<protein>
    <submittedName>
        <fullName evidence="2">HET-domain-containing protein</fullName>
    </submittedName>
</protein>
<proteinExistence type="predicted"/>
<dbReference type="AlphaFoldDB" id="A0A6A6I112"/>
<sequence>MATSRNLSTYREALRQLNGGIDGNELCVPCKNAIFDDDFARIGTAAWLNDGFPGSEHLDKPALYCCFCRHIIRAREFAKRKGRVADVPNVGLDWVLTGMEQGIFVHDDGADIDGEDGGLLEDFEVEKCGFVRSIQDRWADVARIKSWLEDCEDRHEGACNAHRRQLPEAAVGQLLLVDVQNDCLVWRSFADRYFALSYVWGTSKQFLTLKENFEQLLKPGSMSVQSITQTIKDAMQFVKSLGERYLWVDTVCIIQDDLDNKANAIAQMSSIYSRAVATIIAMSGSSADAGLPGVPPTARNTPAIYIAPCLRLIERTPLERVMNEYTYGTGEYPYNTRAWTFQERLLSNRSIIFLREQVYFQCKSLLIAEDRYTMDYSNSAVFTLDKARTWSQNNKAKNKKYGPLDEFRYYEELVGEYTAKKMGYPEDIINAFVGIQTELGNMFGWTFNEGLPVPLLDLALLWTPVEAVERRPTAPRHPSWGWSGWMGRVQYKDLVRPLHLSVGELFKPLATWELDTPGTIRFDCETVLARAFTMRRCEQRLDNPHYNALVTPDAHFLIDPSGRRCGILYGIRDDTSPSQTTFSSSVELLRLSSWKRANSMNTYGPVIAYTNDGNTHEEELFDSQMRDVESCTYNVMLARWWGAGYERVAVGQIHRDAWAGGEPLRKTIAVQ</sequence>
<dbReference type="OrthoDB" id="2958217at2759"/>
<organism evidence="2 3">
    <name type="scientific">Trematosphaeria pertusa</name>
    <dbReference type="NCBI Taxonomy" id="390896"/>
    <lineage>
        <taxon>Eukaryota</taxon>
        <taxon>Fungi</taxon>
        <taxon>Dikarya</taxon>
        <taxon>Ascomycota</taxon>
        <taxon>Pezizomycotina</taxon>
        <taxon>Dothideomycetes</taxon>
        <taxon>Pleosporomycetidae</taxon>
        <taxon>Pleosporales</taxon>
        <taxon>Massarineae</taxon>
        <taxon>Trematosphaeriaceae</taxon>
        <taxon>Trematosphaeria</taxon>
    </lineage>
</organism>
<dbReference type="Proteomes" id="UP000800094">
    <property type="component" value="Unassembled WGS sequence"/>
</dbReference>
<feature type="domain" description="Heterokaryon incompatibility" evidence="1">
    <location>
        <begin position="193"/>
        <end position="343"/>
    </location>
</feature>
<evidence type="ECO:0000313" key="3">
    <source>
        <dbReference type="Proteomes" id="UP000800094"/>
    </source>
</evidence>
<dbReference type="RefSeq" id="XP_033678264.1">
    <property type="nucleotide sequence ID" value="XM_033833950.1"/>
</dbReference>
<dbReference type="InterPro" id="IPR010730">
    <property type="entry name" value="HET"/>
</dbReference>
<evidence type="ECO:0000313" key="2">
    <source>
        <dbReference type="EMBL" id="KAF2243260.1"/>
    </source>
</evidence>
<dbReference type="PANTHER" id="PTHR33112:SF12">
    <property type="entry name" value="HETEROKARYON INCOMPATIBILITY DOMAIN-CONTAINING PROTEIN"/>
    <property type="match status" value="1"/>
</dbReference>
<name>A0A6A6I112_9PLEO</name>
<accession>A0A6A6I112</accession>
<reference evidence="2" key="1">
    <citation type="journal article" date="2020" name="Stud. Mycol.">
        <title>101 Dothideomycetes genomes: a test case for predicting lifestyles and emergence of pathogens.</title>
        <authorList>
            <person name="Haridas S."/>
            <person name="Albert R."/>
            <person name="Binder M."/>
            <person name="Bloem J."/>
            <person name="Labutti K."/>
            <person name="Salamov A."/>
            <person name="Andreopoulos B."/>
            <person name="Baker S."/>
            <person name="Barry K."/>
            <person name="Bills G."/>
            <person name="Bluhm B."/>
            <person name="Cannon C."/>
            <person name="Castanera R."/>
            <person name="Culley D."/>
            <person name="Daum C."/>
            <person name="Ezra D."/>
            <person name="Gonzalez J."/>
            <person name="Henrissat B."/>
            <person name="Kuo A."/>
            <person name="Liang C."/>
            <person name="Lipzen A."/>
            <person name="Lutzoni F."/>
            <person name="Magnuson J."/>
            <person name="Mondo S."/>
            <person name="Nolan M."/>
            <person name="Ohm R."/>
            <person name="Pangilinan J."/>
            <person name="Park H.-J."/>
            <person name="Ramirez L."/>
            <person name="Alfaro M."/>
            <person name="Sun H."/>
            <person name="Tritt A."/>
            <person name="Yoshinaga Y."/>
            <person name="Zwiers L.-H."/>
            <person name="Turgeon B."/>
            <person name="Goodwin S."/>
            <person name="Spatafora J."/>
            <person name="Crous P."/>
            <person name="Grigoriev I."/>
        </authorList>
    </citation>
    <scope>NUCLEOTIDE SEQUENCE</scope>
    <source>
        <strain evidence="2">CBS 122368</strain>
    </source>
</reference>
<dbReference type="PANTHER" id="PTHR33112">
    <property type="entry name" value="DOMAIN PROTEIN, PUTATIVE-RELATED"/>
    <property type="match status" value="1"/>
</dbReference>
<dbReference type="GeneID" id="54587280"/>